<dbReference type="Proteomes" id="UP000316621">
    <property type="component" value="Chromosome 6"/>
</dbReference>
<evidence type="ECO:0000256" key="2">
    <source>
        <dbReference type="ARBA" id="ARBA00008536"/>
    </source>
</evidence>
<dbReference type="CDD" id="cd06899">
    <property type="entry name" value="lectin_legume_LecRK_Arcelin_ConA"/>
    <property type="match status" value="2"/>
</dbReference>
<dbReference type="GO" id="GO:0005886">
    <property type="term" value="C:plasma membrane"/>
    <property type="evidence" value="ECO:0007669"/>
    <property type="project" value="UniProtKB-SubCell"/>
</dbReference>
<keyword evidence="10" id="KW-0430">Lectin</keyword>
<dbReference type="InterPro" id="IPR017441">
    <property type="entry name" value="Protein_kinase_ATP_BS"/>
</dbReference>
<dbReference type="InterPro" id="IPR013320">
    <property type="entry name" value="ConA-like_dom_sf"/>
</dbReference>
<evidence type="ECO:0000256" key="10">
    <source>
        <dbReference type="ARBA" id="ARBA00022734"/>
    </source>
</evidence>
<evidence type="ECO:0000256" key="13">
    <source>
        <dbReference type="ARBA" id="ARBA00022821"/>
    </source>
</evidence>
<keyword evidence="5" id="KW-1003">Cell membrane</keyword>
<dbReference type="STRING" id="3469.A0A4Y7JW69"/>
<comment type="similarity">
    <text evidence="2">In the N-terminal section; belongs to the leguminous lectin family.</text>
</comment>
<evidence type="ECO:0000256" key="8">
    <source>
        <dbReference type="ARBA" id="ARBA00022692"/>
    </source>
</evidence>
<dbReference type="InterPro" id="IPR001220">
    <property type="entry name" value="Legume_lectin_dom"/>
</dbReference>
<keyword evidence="16 24" id="KW-0472">Membrane</keyword>
<evidence type="ECO:0000256" key="14">
    <source>
        <dbReference type="ARBA" id="ARBA00022840"/>
    </source>
</evidence>
<protein>
    <recommendedName>
        <fullName evidence="4">non-specific serine/threonine protein kinase</fullName>
        <ecNumber evidence="4">2.7.11.1</ecNumber>
    </recommendedName>
</protein>
<dbReference type="FunFam" id="3.30.200.20:FF:000168">
    <property type="entry name" value="L-type lectin-domain containing receptor kinase IX.1"/>
    <property type="match status" value="2"/>
</dbReference>
<comment type="subcellular location">
    <subcellularLocation>
        <location evidence="1">Cell membrane</location>
        <topology evidence="1">Single-pass type I membrane protein</topology>
    </subcellularLocation>
</comment>
<feature type="domain" description="Protein kinase" evidence="26">
    <location>
        <begin position="750"/>
        <end position="1017"/>
    </location>
</feature>
<dbReference type="InterPro" id="IPR011009">
    <property type="entry name" value="Kinase-like_dom_sf"/>
</dbReference>
<dbReference type="GO" id="GO:0004674">
    <property type="term" value="F:protein serine/threonine kinase activity"/>
    <property type="evidence" value="ECO:0007669"/>
    <property type="project" value="UniProtKB-KW"/>
</dbReference>
<dbReference type="Gene3D" id="3.30.200.20">
    <property type="entry name" value="Phosphorylase Kinase, domain 1"/>
    <property type="match status" value="3"/>
</dbReference>
<feature type="chain" id="PRO_5021282244" description="non-specific serine/threonine protein kinase" evidence="25">
    <location>
        <begin position="25"/>
        <end position="1413"/>
    </location>
</feature>
<comment type="function">
    <text evidence="19">Involved in resistance response to the pathogenic oomycetes Phytophthora infestans and Phytophthora capsici.</text>
</comment>
<dbReference type="GO" id="GO:0009626">
    <property type="term" value="P:plant-type hypersensitive response"/>
    <property type="evidence" value="ECO:0007669"/>
    <property type="project" value="UniProtKB-ARBA"/>
</dbReference>
<dbReference type="GO" id="GO:0030246">
    <property type="term" value="F:carbohydrate binding"/>
    <property type="evidence" value="ECO:0007669"/>
    <property type="project" value="UniProtKB-KW"/>
</dbReference>
<evidence type="ECO:0000256" key="3">
    <source>
        <dbReference type="ARBA" id="ARBA00010217"/>
    </source>
</evidence>
<evidence type="ECO:0000259" key="26">
    <source>
        <dbReference type="PROSITE" id="PS50011"/>
    </source>
</evidence>
<evidence type="ECO:0000256" key="20">
    <source>
        <dbReference type="ARBA" id="ARBA00058818"/>
    </source>
</evidence>
<feature type="transmembrane region" description="Helical" evidence="24">
    <location>
        <begin position="681"/>
        <end position="706"/>
    </location>
</feature>
<dbReference type="Pfam" id="PF00139">
    <property type="entry name" value="Lectin_legB"/>
    <property type="match status" value="3"/>
</dbReference>
<keyword evidence="11 22" id="KW-0547">Nucleotide-binding</keyword>
<dbReference type="SUPFAM" id="SSF49899">
    <property type="entry name" value="Concanavalin A-like lectins/glucanases"/>
    <property type="match status" value="2"/>
</dbReference>
<dbReference type="CDD" id="cd14066">
    <property type="entry name" value="STKc_IRAK"/>
    <property type="match status" value="1"/>
</dbReference>
<evidence type="ECO:0000256" key="16">
    <source>
        <dbReference type="ARBA" id="ARBA00023136"/>
    </source>
</evidence>
<evidence type="ECO:0000256" key="23">
    <source>
        <dbReference type="SAM" id="MobiDB-lite"/>
    </source>
</evidence>
<dbReference type="PROSITE" id="PS00307">
    <property type="entry name" value="LECTIN_LEGUME_BETA"/>
    <property type="match status" value="2"/>
</dbReference>
<sequence length="1413" mass="156440">MAFYNFLFFIIITMLSIYPSPTYSVSFNYSYFSPNDHQKLYLEGNSTFYGGFIDLTANTADKNIRGSVGRVTYSEAIQLYDATTGMVSDFTSRFSFSMKTLKDTEKTGYGDGLTFFVAPFGSKLPSGSGGGSLGLIGVDASADNKSFVAVEFDTFRNDWIQVLIILTNANKANVWVHYNSTTHNLSVYLTYGENPIYSNDLILSHIEDLSKILPENVTVGFSAATGKAVELHKILSWAFYTTIEGLEEGKLNRTEEGKPNGPNPSDTTDAIITGGRDRKINEGKASKSVLVGIVVGIGILGCALGFGFFIWWKKRRTSRNIEDNTIIPSTDDEFEQETGPKRFTYSELAHATNNFDERGKLGEGGFGGVYKGLLTDTSLDIAVKRISSESKQGKKEYQSEVKIISQLRHRNLVQLIGWCHEKNELLLVYEFMPNRSLDKHLFQGEIVLTWEVRYTIALGLASALLYLHDAWEQCVLHRDIKSSNIMLDSNFNAKLGDFGLARLVNHEEGSQTTVLAGTVGYLAPECVATGKSNKESDVYSFGIVALELACGRKPIDASKGVLLEWVWKHYGSGMVFEAADDRLHKNFEEQQMERLMVLGLCCAHPNPKSRPSTRQAISILNFESPLPILPSKMPTPEYYAPSVHICRLDSQTDGSQAKLNFPLFLIFVFPNFLPNMLYRHLGLAMGLTVVVVVFCCALGLAAYIWLEKRGKSRKHNDDVIQNPDASMDVYKETGPRRFSYSELVDATNNFDEGGKLGEGGFGAVYKGVLSSMYVAVKRISAGSQQGKKEYQSEIRIISQLRHRNLVQLIGWCHEKNELLLVYKFLPNRSLDKHLFQGEKVLSWEHRYKIALGLSSALLYLHEEWEQHVDVLHRDIKSSNIMLDWNFNAKLGDFGLARLVDHDLGPRTTVLAGTMGYMAPESLITYKPSKQSDIYSFGVVALEIACGRKPVVSVGASLVMWVWELYENGKIIEAADERLNMNFNKQEMERLLVLGLWCTLLDPSTRPSTRQVMNSLNFGSPLPNLPPKFPIMPVCLPAVPCLQHVPSSAVLPAPTNSISFNFPNFTSNDPRINLQGDSVRNGSFIEVTRNNATFSANATLSSSVGRAIFSDPIQLWNATTGWKTDFDTHFSFIIDGFNMKSAGDGFAFFLAPFGSEIPPNSSGGDLGLLTSNISKQNLATNQIVAVEFDSFENSFDPSSDHVGINVNSVVSEATVSMEQGSIRDGRKANAWVTYNSNTKNLSVFLTYSENPVFNGSPTLNHVVDLSNILPERITVGFSAATGRRTEIHRLLSWQFNSTSELIDKKTGEGRTDGKGRIDGKGKGIATELAVGLGVILGVSACGLGFALFICWKKWRNSRRVTGDTRNNADFSMDYAGTGPKRFSYSELVYATYNFDEGGKLGEGGFGGVYKGFGI</sequence>
<dbReference type="Gene3D" id="2.60.120.200">
    <property type="match status" value="2"/>
</dbReference>
<evidence type="ECO:0000256" key="17">
    <source>
        <dbReference type="ARBA" id="ARBA00023170"/>
    </source>
</evidence>
<keyword evidence="14 22" id="KW-0067">ATP-binding</keyword>
<dbReference type="GO" id="GO:0005524">
    <property type="term" value="F:ATP binding"/>
    <property type="evidence" value="ECO:0007669"/>
    <property type="project" value="UniProtKB-UniRule"/>
</dbReference>
<keyword evidence="18" id="KW-0325">Glycoprotein</keyword>
<evidence type="ECO:0000313" key="27">
    <source>
        <dbReference type="EMBL" id="RZC64302.1"/>
    </source>
</evidence>
<name>A0A4Y7JW69_PAPSO</name>
<dbReference type="GO" id="GO:0002229">
    <property type="term" value="P:defense response to oomycetes"/>
    <property type="evidence" value="ECO:0007669"/>
    <property type="project" value="UniProtKB-ARBA"/>
</dbReference>
<dbReference type="PROSITE" id="PS00108">
    <property type="entry name" value="PROTEIN_KINASE_ST"/>
    <property type="match status" value="2"/>
</dbReference>
<evidence type="ECO:0000256" key="1">
    <source>
        <dbReference type="ARBA" id="ARBA00004251"/>
    </source>
</evidence>
<dbReference type="PROSITE" id="PS00107">
    <property type="entry name" value="PROTEIN_KINASE_ATP"/>
    <property type="match status" value="2"/>
</dbReference>
<dbReference type="EMBL" id="CM010720">
    <property type="protein sequence ID" value="RZC64302.1"/>
    <property type="molecule type" value="Genomic_DNA"/>
</dbReference>
<proteinExistence type="inferred from homology"/>
<dbReference type="InterPro" id="IPR019825">
    <property type="entry name" value="Lectin_legB_Mn/Ca_BS"/>
</dbReference>
<evidence type="ECO:0000256" key="6">
    <source>
        <dbReference type="ARBA" id="ARBA00022527"/>
    </source>
</evidence>
<evidence type="ECO:0000256" key="21">
    <source>
        <dbReference type="ARBA" id="ARBA00063357"/>
    </source>
</evidence>
<evidence type="ECO:0000256" key="11">
    <source>
        <dbReference type="ARBA" id="ARBA00022741"/>
    </source>
</evidence>
<dbReference type="PROSITE" id="PS50011">
    <property type="entry name" value="PROTEIN_KINASE_DOM"/>
    <property type="match status" value="2"/>
</dbReference>
<evidence type="ECO:0000256" key="4">
    <source>
        <dbReference type="ARBA" id="ARBA00012513"/>
    </source>
</evidence>
<dbReference type="InterPro" id="IPR000719">
    <property type="entry name" value="Prot_kinase_dom"/>
</dbReference>
<keyword evidence="28" id="KW-1185">Reference proteome</keyword>
<feature type="transmembrane region" description="Helical" evidence="24">
    <location>
        <begin position="289"/>
        <end position="312"/>
    </location>
</feature>
<dbReference type="Gene3D" id="1.10.510.10">
    <property type="entry name" value="Transferase(Phosphotransferase) domain 1"/>
    <property type="match status" value="2"/>
</dbReference>
<dbReference type="SUPFAM" id="SSF56112">
    <property type="entry name" value="Protein kinase-like (PK-like)"/>
    <property type="match status" value="2"/>
</dbReference>
<dbReference type="SMART" id="SM00220">
    <property type="entry name" value="S_TKc"/>
    <property type="match status" value="2"/>
</dbReference>
<dbReference type="OMA" id="FRNDWIQ"/>
<feature type="transmembrane region" description="Helical" evidence="24">
    <location>
        <begin position="1327"/>
        <end position="1350"/>
    </location>
</feature>
<evidence type="ECO:0000256" key="18">
    <source>
        <dbReference type="ARBA" id="ARBA00023180"/>
    </source>
</evidence>
<evidence type="ECO:0000256" key="9">
    <source>
        <dbReference type="ARBA" id="ARBA00022729"/>
    </source>
</evidence>
<feature type="signal peptide" evidence="25">
    <location>
        <begin position="1"/>
        <end position="24"/>
    </location>
</feature>
<keyword evidence="9 25" id="KW-0732">Signal</keyword>
<keyword evidence="6" id="KW-0723">Serine/threonine-protein kinase</keyword>
<dbReference type="FunFam" id="1.10.510.10:FF:000240">
    <property type="entry name" value="Lectin-domain containing receptor kinase A4.3"/>
    <property type="match status" value="2"/>
</dbReference>
<comment type="subunit">
    <text evidence="21">Interacts with ABCG40.</text>
</comment>
<reference evidence="27 28" key="1">
    <citation type="journal article" date="2018" name="Science">
        <title>The opium poppy genome and morphinan production.</title>
        <authorList>
            <person name="Guo L."/>
            <person name="Winzer T."/>
            <person name="Yang X."/>
            <person name="Li Y."/>
            <person name="Ning Z."/>
            <person name="He Z."/>
            <person name="Teodor R."/>
            <person name="Lu Y."/>
            <person name="Bowser T.A."/>
            <person name="Graham I.A."/>
            <person name="Ye K."/>
        </authorList>
    </citation>
    <scope>NUCLEOTIDE SEQUENCE [LARGE SCALE GENOMIC DNA]</scope>
    <source>
        <strain evidence="28">cv. HN1</strain>
        <tissue evidence="27">Leaves</tissue>
    </source>
</reference>
<evidence type="ECO:0000256" key="25">
    <source>
        <dbReference type="SAM" id="SignalP"/>
    </source>
</evidence>
<comment type="function">
    <text evidence="20">Promotes hydrogen peroxide H(2)O(2) production and cell death.</text>
</comment>
<keyword evidence="13" id="KW-0611">Plant defense</keyword>
<evidence type="ECO:0000256" key="15">
    <source>
        <dbReference type="ARBA" id="ARBA00022989"/>
    </source>
</evidence>
<feature type="binding site" evidence="22">
    <location>
        <position position="384"/>
    </location>
    <ligand>
        <name>ATP</name>
        <dbReference type="ChEBI" id="CHEBI:30616"/>
    </ligand>
</feature>
<keyword evidence="15 24" id="KW-1133">Transmembrane helix</keyword>
<accession>A0A4Y7JW69</accession>
<dbReference type="InterPro" id="IPR008271">
    <property type="entry name" value="Ser/Thr_kinase_AS"/>
</dbReference>
<evidence type="ECO:0000313" key="28">
    <source>
        <dbReference type="Proteomes" id="UP000316621"/>
    </source>
</evidence>
<feature type="domain" description="Protein kinase" evidence="26">
    <location>
        <begin position="355"/>
        <end position="629"/>
    </location>
</feature>
<comment type="similarity">
    <text evidence="3">In the C-terminal section; belongs to the protein kinase superfamily. Ser/Thr protein kinase family.</text>
</comment>
<feature type="binding site" evidence="22">
    <location>
        <position position="777"/>
    </location>
    <ligand>
        <name>ATP</name>
        <dbReference type="ChEBI" id="CHEBI:30616"/>
    </ligand>
</feature>
<keyword evidence="12" id="KW-0418">Kinase</keyword>
<dbReference type="InterPro" id="IPR050528">
    <property type="entry name" value="L-type_Lectin-RKs"/>
</dbReference>
<dbReference type="Pfam" id="PF00069">
    <property type="entry name" value="Pkinase"/>
    <property type="match status" value="2"/>
</dbReference>
<dbReference type="Gramene" id="RZC64302">
    <property type="protein sequence ID" value="RZC64302"/>
    <property type="gene ID" value="C5167_007990"/>
</dbReference>
<evidence type="ECO:0000256" key="7">
    <source>
        <dbReference type="ARBA" id="ARBA00022679"/>
    </source>
</evidence>
<evidence type="ECO:0000256" key="5">
    <source>
        <dbReference type="ARBA" id="ARBA00022475"/>
    </source>
</evidence>
<evidence type="ECO:0000256" key="24">
    <source>
        <dbReference type="SAM" id="Phobius"/>
    </source>
</evidence>
<dbReference type="PANTHER" id="PTHR27007">
    <property type="match status" value="1"/>
</dbReference>
<gene>
    <name evidence="27" type="ORF">C5167_007990</name>
</gene>
<keyword evidence="8 24" id="KW-0812">Transmembrane</keyword>
<evidence type="ECO:0000256" key="12">
    <source>
        <dbReference type="ARBA" id="ARBA00022777"/>
    </source>
</evidence>
<feature type="region of interest" description="Disordered" evidence="23">
    <location>
        <begin position="250"/>
        <end position="270"/>
    </location>
</feature>
<keyword evidence="7" id="KW-0808">Transferase</keyword>
<keyword evidence="17" id="KW-0675">Receptor</keyword>
<organism evidence="27 28">
    <name type="scientific">Papaver somniferum</name>
    <name type="common">Opium poppy</name>
    <dbReference type="NCBI Taxonomy" id="3469"/>
    <lineage>
        <taxon>Eukaryota</taxon>
        <taxon>Viridiplantae</taxon>
        <taxon>Streptophyta</taxon>
        <taxon>Embryophyta</taxon>
        <taxon>Tracheophyta</taxon>
        <taxon>Spermatophyta</taxon>
        <taxon>Magnoliopsida</taxon>
        <taxon>Ranunculales</taxon>
        <taxon>Papaveraceae</taxon>
        <taxon>Papaveroideae</taxon>
        <taxon>Papaver</taxon>
    </lineage>
</organism>
<evidence type="ECO:0000256" key="22">
    <source>
        <dbReference type="PROSITE-ProRule" id="PRU10141"/>
    </source>
</evidence>
<evidence type="ECO:0000256" key="19">
    <source>
        <dbReference type="ARBA" id="ARBA00058054"/>
    </source>
</evidence>
<dbReference type="EC" id="2.7.11.1" evidence="4"/>
<dbReference type="FunFam" id="2.60.120.200:FF:000103">
    <property type="entry name" value="L-type lectin-domain containing receptor kinase IX.1"/>
    <property type="match status" value="1"/>
</dbReference>